<dbReference type="Gene3D" id="3.30.1490.20">
    <property type="entry name" value="ATP-grasp fold, A domain"/>
    <property type="match status" value="1"/>
</dbReference>
<evidence type="ECO:0008006" key="5">
    <source>
        <dbReference type="Google" id="ProtNLM"/>
    </source>
</evidence>
<evidence type="ECO:0000259" key="2">
    <source>
        <dbReference type="Pfam" id="PF01326"/>
    </source>
</evidence>
<dbReference type="InterPro" id="IPR002192">
    <property type="entry name" value="PPDK_AMP/ATP-bd"/>
</dbReference>
<reference evidence="3 4" key="1">
    <citation type="journal article" date="2016" name="Nat. Commun.">
        <title>Thousands of microbial genomes shed light on interconnected biogeochemical processes in an aquifer system.</title>
        <authorList>
            <person name="Anantharaman K."/>
            <person name="Brown C.T."/>
            <person name="Hug L.A."/>
            <person name="Sharon I."/>
            <person name="Castelle C.J."/>
            <person name="Probst A.J."/>
            <person name="Thomas B.C."/>
            <person name="Singh A."/>
            <person name="Wilkins M.J."/>
            <person name="Karaoz U."/>
            <person name="Brodie E.L."/>
            <person name="Williams K.H."/>
            <person name="Hubbard S.S."/>
            <person name="Banfield J.F."/>
        </authorList>
    </citation>
    <scope>NUCLEOTIDE SEQUENCE [LARGE SCALE GENOMIC DNA]</scope>
</reference>
<dbReference type="Gene3D" id="3.50.30.10">
    <property type="entry name" value="Phosphohistidine domain"/>
    <property type="match status" value="1"/>
</dbReference>
<feature type="domain" description="Pyruvate phosphate dikinase AMP/ATP-binding" evidence="2">
    <location>
        <begin position="62"/>
        <end position="264"/>
    </location>
</feature>
<dbReference type="PROSITE" id="PS00370">
    <property type="entry name" value="PEP_ENZYMES_PHOS_SITE"/>
    <property type="match status" value="1"/>
</dbReference>
<dbReference type="Gene3D" id="3.30.470.20">
    <property type="entry name" value="ATP-grasp fold, B domain"/>
    <property type="match status" value="1"/>
</dbReference>
<sequence length="772" mass="85384">MSDRSRQLAYAFDEGGEETMTAAFRGGKGLGLAVLTRMGMPVPYGFTVPTGVCRAYFEHGEVPKRFDWHLDRCLSLLERKTGKRLGDPKNPLLLSVRSGAVESMPGMMDTILNIGYCKKVHAGLVKIGGKMFAEDCGKRLEKAFASAVVIPDAPADCDCDTCRRIRSEYVPPQDPREQIRKALESVFKSWQSKRAEAYRKAHGFPSWQGTAATVQEMVFGNMGDDSCTGVVFSRDVRTGARGLYGEFLPNAQGEDVVAGTHTPRPIKTLAEWSPRVYDELNVVVRKLDQHHGDIVDIEFTVERGKLFLLQCRRAKRSARAAATYAVHQVWTGVWDRREAIKYVTPTQVKELTRNTFVLATWAEAVNTRFLSKGLPASPGAAIGRAVFKASQAAELARQCEKVVLIRRDTSPNDLPGMLAAEAIVTAVGGETSHAAVVARSLNKPAVVGCGGLVIENDQYATVNGKKIRYGDFVSVSGDTGEVVLGKIEVVKPDSHGEVANFLRWVRQFEAVPVARTLPRLKFEMMERRICVNQMLNNFYLSDAMAQAARGSDLLTQAQALRSRVHTETAEFLACYLLVAVAGEIRHSSGRDWCDKLRESEQVNKAYIQLENKYGAIQSGSKDSRRTAQLKAVKMLQEKPLSDPVEFLSLCATVFDHDGWKGSSCGGIKWADIARAPLRFFTGELEHTVFADHAFDLRHNGGRMFDKHPMVSERTSDNDLQYQLEGKKKATSVTDLRNRIDHGGYETDQEVADFWTTGVSAGLWGPGKAGKYE</sequence>
<name>A0A1F6DBJ6_9BACT</name>
<dbReference type="PANTHER" id="PTHR22931">
    <property type="entry name" value="PHOSPHOENOLPYRUVATE DIKINASE-RELATED"/>
    <property type="match status" value="1"/>
</dbReference>
<dbReference type="SUPFAM" id="SSF52009">
    <property type="entry name" value="Phosphohistidine domain"/>
    <property type="match status" value="1"/>
</dbReference>
<protein>
    <recommendedName>
        <fullName evidence="5">Pyruvate, phosphate dikinase</fullName>
    </recommendedName>
</protein>
<evidence type="ECO:0000259" key="1">
    <source>
        <dbReference type="Pfam" id="PF00391"/>
    </source>
</evidence>
<feature type="domain" description="Pyruvate phosphate dikinase AMP/ATP-binding" evidence="2">
    <location>
        <begin position="278"/>
        <end position="322"/>
    </location>
</feature>
<dbReference type="NCBIfam" id="NF004531">
    <property type="entry name" value="PRK05878.1"/>
    <property type="match status" value="1"/>
</dbReference>
<dbReference type="Gene3D" id="1.10.189.10">
    <property type="entry name" value="Pyruvate Phosphate Dikinase, domain 2"/>
    <property type="match status" value="1"/>
</dbReference>
<evidence type="ECO:0000313" key="4">
    <source>
        <dbReference type="Proteomes" id="UP000176377"/>
    </source>
</evidence>
<dbReference type="GO" id="GO:0050242">
    <property type="term" value="F:pyruvate, phosphate dikinase activity"/>
    <property type="evidence" value="ECO:0007669"/>
    <property type="project" value="InterPro"/>
</dbReference>
<dbReference type="GO" id="GO:0016301">
    <property type="term" value="F:kinase activity"/>
    <property type="evidence" value="ECO:0007669"/>
    <property type="project" value="InterPro"/>
</dbReference>
<dbReference type="SUPFAM" id="SSF56059">
    <property type="entry name" value="Glutathione synthetase ATP-binding domain-like"/>
    <property type="match status" value="1"/>
</dbReference>
<dbReference type="Pfam" id="PF01326">
    <property type="entry name" value="PPDK_N"/>
    <property type="match status" value="2"/>
</dbReference>
<feature type="domain" description="PEP-utilising enzyme mobile" evidence="1">
    <location>
        <begin position="400"/>
        <end position="479"/>
    </location>
</feature>
<accession>A0A1F6DBJ6</accession>
<dbReference type="GO" id="GO:0005524">
    <property type="term" value="F:ATP binding"/>
    <property type="evidence" value="ECO:0007669"/>
    <property type="project" value="InterPro"/>
</dbReference>
<dbReference type="AlphaFoldDB" id="A0A1F6DBJ6"/>
<dbReference type="Pfam" id="PF00391">
    <property type="entry name" value="PEP-utilizers"/>
    <property type="match status" value="1"/>
</dbReference>
<gene>
    <name evidence="3" type="ORF">A2765_00105</name>
</gene>
<dbReference type="InterPro" id="IPR013815">
    <property type="entry name" value="ATP_grasp_subdomain_1"/>
</dbReference>
<dbReference type="InterPro" id="IPR010121">
    <property type="entry name" value="Pyruvate_phosphate_dikinase"/>
</dbReference>
<evidence type="ECO:0000313" key="3">
    <source>
        <dbReference type="EMBL" id="OGG58710.1"/>
    </source>
</evidence>
<dbReference type="PANTHER" id="PTHR22931:SF9">
    <property type="entry name" value="PYRUVATE, PHOSPHATE DIKINASE 1, CHLOROPLASTIC"/>
    <property type="match status" value="1"/>
</dbReference>
<dbReference type="InterPro" id="IPR008279">
    <property type="entry name" value="PEP-util_enz_mobile_dom"/>
</dbReference>
<proteinExistence type="predicted"/>
<organism evidence="3 4">
    <name type="scientific">Candidatus Kaiserbacteria bacterium RIFCSPHIGHO2_01_FULL_56_24</name>
    <dbReference type="NCBI Taxonomy" id="1798487"/>
    <lineage>
        <taxon>Bacteria</taxon>
        <taxon>Candidatus Kaiseribacteriota</taxon>
    </lineage>
</organism>
<comment type="caution">
    <text evidence="3">The sequence shown here is derived from an EMBL/GenBank/DDBJ whole genome shotgun (WGS) entry which is preliminary data.</text>
</comment>
<dbReference type="Proteomes" id="UP000176377">
    <property type="component" value="Unassembled WGS sequence"/>
</dbReference>
<dbReference type="EMBL" id="MFLA01000029">
    <property type="protein sequence ID" value="OGG58710.1"/>
    <property type="molecule type" value="Genomic_DNA"/>
</dbReference>
<dbReference type="InterPro" id="IPR036637">
    <property type="entry name" value="Phosphohistidine_dom_sf"/>
</dbReference>
<dbReference type="InterPro" id="IPR018274">
    <property type="entry name" value="PEP_util_AS"/>
</dbReference>